<evidence type="ECO:0000313" key="2">
    <source>
        <dbReference type="Proteomes" id="UP000093000"/>
    </source>
</evidence>
<name>A0A1C7NIJ9_9FUNG</name>
<dbReference type="InParanoid" id="A0A1C7NIJ9"/>
<proteinExistence type="predicted"/>
<protein>
    <submittedName>
        <fullName evidence="1">Uncharacterized protein</fullName>
    </submittedName>
</protein>
<gene>
    <name evidence="1" type="ORF">A0J61_03135</name>
</gene>
<dbReference type="AlphaFoldDB" id="A0A1C7NIJ9"/>
<organism evidence="1 2">
    <name type="scientific">Choanephora cucurbitarum</name>
    <dbReference type="NCBI Taxonomy" id="101091"/>
    <lineage>
        <taxon>Eukaryota</taxon>
        <taxon>Fungi</taxon>
        <taxon>Fungi incertae sedis</taxon>
        <taxon>Mucoromycota</taxon>
        <taxon>Mucoromycotina</taxon>
        <taxon>Mucoromycetes</taxon>
        <taxon>Mucorales</taxon>
        <taxon>Mucorineae</taxon>
        <taxon>Choanephoraceae</taxon>
        <taxon>Choanephoroideae</taxon>
        <taxon>Choanephora</taxon>
    </lineage>
</organism>
<dbReference type="EMBL" id="LUGH01000130">
    <property type="protein sequence ID" value="OBZ88810.1"/>
    <property type="molecule type" value="Genomic_DNA"/>
</dbReference>
<evidence type="ECO:0000313" key="1">
    <source>
        <dbReference type="EMBL" id="OBZ88810.1"/>
    </source>
</evidence>
<comment type="caution">
    <text evidence="1">The sequence shown here is derived from an EMBL/GenBank/DDBJ whole genome shotgun (WGS) entry which is preliminary data.</text>
</comment>
<keyword evidence="2" id="KW-1185">Reference proteome</keyword>
<sequence>MEKSNILTLEIKTKLDFISPQLEDKSKRYGCFDGGTKLGQLNTKRIYRTYSKQKVLSVRFDYTS</sequence>
<reference evidence="1 2" key="1">
    <citation type="submission" date="2016-03" db="EMBL/GenBank/DDBJ databases">
        <title>Choanephora cucurbitarum.</title>
        <authorList>
            <person name="Min B."/>
            <person name="Park H."/>
            <person name="Park J.-H."/>
            <person name="Shin H.-D."/>
            <person name="Choi I.-G."/>
        </authorList>
    </citation>
    <scope>NUCLEOTIDE SEQUENCE [LARGE SCALE GENOMIC DNA]</scope>
    <source>
        <strain evidence="1 2">KUS-F28377</strain>
    </source>
</reference>
<accession>A0A1C7NIJ9</accession>
<dbReference type="Proteomes" id="UP000093000">
    <property type="component" value="Unassembled WGS sequence"/>
</dbReference>